<dbReference type="PANTHER" id="PTHR43821">
    <property type="entry name" value="NAD(P)H NITROREDUCTASE YDJA-RELATED"/>
    <property type="match status" value="1"/>
</dbReference>
<feature type="binding site" evidence="8">
    <location>
        <position position="46"/>
    </location>
    <ligand>
        <name>FMN</name>
        <dbReference type="ChEBI" id="CHEBI:58210"/>
        <note>ligand shared between dimeric partners</note>
    </ligand>
</feature>
<dbReference type="EMBL" id="VHSH01000017">
    <property type="protein sequence ID" value="TQV70320.1"/>
    <property type="molecule type" value="Genomic_DNA"/>
</dbReference>
<evidence type="ECO:0000256" key="7">
    <source>
        <dbReference type="PIRNR" id="PIRNR000232"/>
    </source>
</evidence>
<keyword evidence="11" id="KW-1185">Reference proteome</keyword>
<dbReference type="InterPro" id="IPR029479">
    <property type="entry name" value="Nitroreductase"/>
</dbReference>
<feature type="binding site" description="in other chain" evidence="8">
    <location>
        <begin position="144"/>
        <end position="146"/>
    </location>
    <ligand>
        <name>FMN</name>
        <dbReference type="ChEBI" id="CHEBI:58210"/>
        <note>ligand shared between dimeric partners</note>
    </ligand>
</feature>
<keyword evidence="2 7" id="KW-0285">Flavoprotein</keyword>
<reference evidence="10 11" key="1">
    <citation type="submission" date="2019-06" db="EMBL/GenBank/DDBJ databases">
        <title>Whole genome sequence for Rhodospirillaceae sp. R148.</title>
        <authorList>
            <person name="Wang G."/>
        </authorList>
    </citation>
    <scope>NUCLEOTIDE SEQUENCE [LARGE SCALE GENOMIC DNA]</scope>
    <source>
        <strain evidence="10 11">R148</strain>
    </source>
</reference>
<dbReference type="CDD" id="cd02135">
    <property type="entry name" value="YdjA-like"/>
    <property type="match status" value="1"/>
</dbReference>
<dbReference type="AlphaFoldDB" id="A0A545SZE7"/>
<dbReference type="SUPFAM" id="SSF55469">
    <property type="entry name" value="FMN-dependent nitroreductase-like"/>
    <property type="match status" value="1"/>
</dbReference>
<dbReference type="EC" id="1.-.-.-" evidence="7"/>
<protein>
    <recommendedName>
        <fullName evidence="7">Putative NAD(P)H nitroreductase</fullName>
        <ecNumber evidence="7">1.-.-.-</ecNumber>
    </recommendedName>
</protein>
<evidence type="ECO:0000256" key="8">
    <source>
        <dbReference type="PIRSR" id="PIRSR000232-1"/>
    </source>
</evidence>
<dbReference type="PIRSF" id="PIRSF000232">
    <property type="entry name" value="YdjA"/>
    <property type="match status" value="1"/>
</dbReference>
<dbReference type="Proteomes" id="UP000315252">
    <property type="component" value="Unassembled WGS sequence"/>
</dbReference>
<evidence type="ECO:0000313" key="11">
    <source>
        <dbReference type="Proteomes" id="UP000315252"/>
    </source>
</evidence>
<dbReference type="Gene3D" id="3.40.109.10">
    <property type="entry name" value="NADH Oxidase"/>
    <property type="match status" value="1"/>
</dbReference>
<dbReference type="RefSeq" id="WP_142899778.1">
    <property type="nucleotide sequence ID" value="NZ_ML660068.1"/>
</dbReference>
<accession>A0A545SZE7</accession>
<dbReference type="Pfam" id="PF00881">
    <property type="entry name" value="Nitroreductase"/>
    <property type="match status" value="1"/>
</dbReference>
<gene>
    <name evidence="10" type="ORF">FKG95_28015</name>
</gene>
<feature type="binding site" description="in other chain" evidence="8">
    <location>
        <begin position="19"/>
        <end position="21"/>
    </location>
    <ligand>
        <name>FMN</name>
        <dbReference type="ChEBI" id="CHEBI:58210"/>
        <note>ligand shared between dimeric partners</note>
    </ligand>
</feature>
<dbReference type="OrthoDB" id="9804207at2"/>
<dbReference type="InterPro" id="IPR000415">
    <property type="entry name" value="Nitroreductase-like"/>
</dbReference>
<evidence type="ECO:0000256" key="2">
    <source>
        <dbReference type="ARBA" id="ARBA00022630"/>
    </source>
</evidence>
<keyword evidence="3 7" id="KW-0288">FMN</keyword>
<dbReference type="InterPro" id="IPR026021">
    <property type="entry name" value="YdjA-like"/>
</dbReference>
<dbReference type="GO" id="GO:0016491">
    <property type="term" value="F:oxidoreductase activity"/>
    <property type="evidence" value="ECO:0007669"/>
    <property type="project" value="UniProtKB-UniRule"/>
</dbReference>
<evidence type="ECO:0000256" key="3">
    <source>
        <dbReference type="ARBA" id="ARBA00022643"/>
    </source>
</evidence>
<comment type="caution">
    <text evidence="10">The sequence shown here is derived from an EMBL/GenBank/DDBJ whole genome shotgun (WGS) entry which is preliminary data.</text>
</comment>
<keyword evidence="4 7" id="KW-0521">NADP</keyword>
<evidence type="ECO:0000256" key="6">
    <source>
        <dbReference type="ARBA" id="ARBA00023027"/>
    </source>
</evidence>
<organism evidence="10 11">
    <name type="scientific">Denitrobaculum tricleocarpae</name>
    <dbReference type="NCBI Taxonomy" id="2591009"/>
    <lineage>
        <taxon>Bacteria</taxon>
        <taxon>Pseudomonadati</taxon>
        <taxon>Pseudomonadota</taxon>
        <taxon>Alphaproteobacteria</taxon>
        <taxon>Rhodospirillales</taxon>
        <taxon>Rhodospirillaceae</taxon>
        <taxon>Denitrobaculum</taxon>
    </lineage>
</organism>
<evidence type="ECO:0000256" key="1">
    <source>
        <dbReference type="ARBA" id="ARBA00007118"/>
    </source>
</evidence>
<evidence type="ECO:0000313" key="10">
    <source>
        <dbReference type="EMBL" id="TQV70320.1"/>
    </source>
</evidence>
<comment type="similarity">
    <text evidence="1 7">Belongs to the nitroreductase family.</text>
</comment>
<comment type="cofactor">
    <cofactor evidence="8">
        <name>FMN</name>
        <dbReference type="ChEBI" id="CHEBI:58210"/>
    </cofactor>
    <text evidence="8">Binds 1 FMN per subunit.</text>
</comment>
<proteinExistence type="inferred from homology"/>
<feature type="domain" description="Nitroreductase" evidence="9">
    <location>
        <begin position="18"/>
        <end position="174"/>
    </location>
</feature>
<keyword evidence="6 7" id="KW-0520">NAD</keyword>
<sequence length="201" mass="21720">MDTATGSEANSTLELLRKRRSVVANNIGEPGPTRAELDLILEAAIRVPDHGKIGPWRLQVLSKAAQAMLGDVLAAEFKARIPEANDKQVEFERQRPQRAPVLIVVSSNVNREHSVPESEQMLSCGAVCMNLLNAAVAMGYAAQWLTEWPAYNDTVKQALGVSADQHIVGLMYVGTAAEAPGERVRPDLATAVSYPEVIPVP</sequence>
<feature type="binding site" evidence="8">
    <location>
        <position position="50"/>
    </location>
    <ligand>
        <name>FMN</name>
        <dbReference type="ChEBI" id="CHEBI:58210"/>
        <note>ligand shared between dimeric partners</note>
    </ligand>
</feature>
<evidence type="ECO:0000256" key="4">
    <source>
        <dbReference type="ARBA" id="ARBA00022857"/>
    </source>
</evidence>
<keyword evidence="5 7" id="KW-0560">Oxidoreductase</keyword>
<evidence type="ECO:0000259" key="9">
    <source>
        <dbReference type="Pfam" id="PF00881"/>
    </source>
</evidence>
<dbReference type="PANTHER" id="PTHR43821:SF1">
    <property type="entry name" value="NAD(P)H NITROREDUCTASE YDJA-RELATED"/>
    <property type="match status" value="1"/>
</dbReference>
<dbReference type="InterPro" id="IPR052530">
    <property type="entry name" value="NAD(P)H_nitroreductase"/>
</dbReference>
<evidence type="ECO:0000256" key="5">
    <source>
        <dbReference type="ARBA" id="ARBA00023002"/>
    </source>
</evidence>
<name>A0A545SZE7_9PROT</name>